<sequence>MIEFRLDRTSGVTTYLQLVQQVKDALRLGVLSAGDQLPTARAVVAALAINPNTVHKAYRELERDGLVESRQGQGTFVTRSLASPALDAHPALRESLREWLVAARAAGLDREAVNALFTTATREVFSEVA</sequence>
<evidence type="ECO:0000256" key="3">
    <source>
        <dbReference type="ARBA" id="ARBA00023163"/>
    </source>
</evidence>
<dbReference type="InterPro" id="IPR000524">
    <property type="entry name" value="Tscrpt_reg_HTH_GntR"/>
</dbReference>
<keyword evidence="6" id="KW-1185">Reference proteome</keyword>
<keyword evidence="1" id="KW-0805">Transcription regulation</keyword>
<protein>
    <submittedName>
        <fullName evidence="5">GntR family transcriptional regulator</fullName>
    </submittedName>
</protein>
<feature type="domain" description="HTH gntR-type" evidence="4">
    <location>
        <begin position="12"/>
        <end position="80"/>
    </location>
</feature>
<dbReference type="Gene3D" id="1.10.10.10">
    <property type="entry name" value="Winged helix-like DNA-binding domain superfamily/Winged helix DNA-binding domain"/>
    <property type="match status" value="1"/>
</dbReference>
<evidence type="ECO:0000256" key="2">
    <source>
        <dbReference type="ARBA" id="ARBA00023125"/>
    </source>
</evidence>
<dbReference type="InterPro" id="IPR036390">
    <property type="entry name" value="WH_DNA-bd_sf"/>
</dbReference>
<dbReference type="CDD" id="cd07377">
    <property type="entry name" value="WHTH_GntR"/>
    <property type="match status" value="1"/>
</dbReference>
<evidence type="ECO:0000259" key="4">
    <source>
        <dbReference type="PROSITE" id="PS50949"/>
    </source>
</evidence>
<dbReference type="PANTHER" id="PTHR38445:SF7">
    <property type="entry name" value="GNTR-FAMILY TRANSCRIPTIONAL REGULATOR"/>
    <property type="match status" value="1"/>
</dbReference>
<proteinExistence type="predicted"/>
<dbReference type="InterPro" id="IPR036388">
    <property type="entry name" value="WH-like_DNA-bd_sf"/>
</dbReference>
<dbReference type="PROSITE" id="PS50949">
    <property type="entry name" value="HTH_GNTR"/>
    <property type="match status" value="1"/>
</dbReference>
<dbReference type="PANTHER" id="PTHR38445">
    <property type="entry name" value="HTH-TYPE TRANSCRIPTIONAL REPRESSOR YTRA"/>
    <property type="match status" value="1"/>
</dbReference>
<evidence type="ECO:0000313" key="6">
    <source>
        <dbReference type="Proteomes" id="UP001500967"/>
    </source>
</evidence>
<organism evidence="5 6">
    <name type="scientific">Cryptosporangium japonicum</name>
    <dbReference type="NCBI Taxonomy" id="80872"/>
    <lineage>
        <taxon>Bacteria</taxon>
        <taxon>Bacillati</taxon>
        <taxon>Actinomycetota</taxon>
        <taxon>Actinomycetes</taxon>
        <taxon>Cryptosporangiales</taxon>
        <taxon>Cryptosporangiaceae</taxon>
        <taxon>Cryptosporangium</taxon>
    </lineage>
</organism>
<gene>
    <name evidence="5" type="ORF">GCM10009539_34030</name>
</gene>
<dbReference type="RefSeq" id="WP_344649807.1">
    <property type="nucleotide sequence ID" value="NZ_BAAAGX010000014.1"/>
</dbReference>
<accession>A0ABP3DX70</accession>
<dbReference type="SUPFAM" id="SSF46785">
    <property type="entry name" value="Winged helix' DNA-binding domain"/>
    <property type="match status" value="1"/>
</dbReference>
<dbReference type="Pfam" id="PF00392">
    <property type="entry name" value="GntR"/>
    <property type="match status" value="1"/>
</dbReference>
<dbReference type="Proteomes" id="UP001500967">
    <property type="component" value="Unassembled WGS sequence"/>
</dbReference>
<name>A0ABP3DX70_9ACTN</name>
<reference evidence="6" key="1">
    <citation type="journal article" date="2019" name="Int. J. Syst. Evol. Microbiol.">
        <title>The Global Catalogue of Microorganisms (GCM) 10K type strain sequencing project: providing services to taxonomists for standard genome sequencing and annotation.</title>
        <authorList>
            <consortium name="The Broad Institute Genomics Platform"/>
            <consortium name="The Broad Institute Genome Sequencing Center for Infectious Disease"/>
            <person name="Wu L."/>
            <person name="Ma J."/>
        </authorList>
    </citation>
    <scope>NUCLEOTIDE SEQUENCE [LARGE SCALE GENOMIC DNA]</scope>
    <source>
        <strain evidence="6">JCM 10425</strain>
    </source>
</reference>
<evidence type="ECO:0000313" key="5">
    <source>
        <dbReference type="EMBL" id="GAA0245858.1"/>
    </source>
</evidence>
<keyword evidence="2" id="KW-0238">DNA-binding</keyword>
<dbReference type="SMART" id="SM00345">
    <property type="entry name" value="HTH_GNTR"/>
    <property type="match status" value="1"/>
</dbReference>
<dbReference type="EMBL" id="BAAAGX010000014">
    <property type="protein sequence ID" value="GAA0245858.1"/>
    <property type="molecule type" value="Genomic_DNA"/>
</dbReference>
<comment type="caution">
    <text evidence="5">The sequence shown here is derived from an EMBL/GenBank/DDBJ whole genome shotgun (WGS) entry which is preliminary data.</text>
</comment>
<keyword evidence="3" id="KW-0804">Transcription</keyword>
<evidence type="ECO:0000256" key="1">
    <source>
        <dbReference type="ARBA" id="ARBA00023015"/>
    </source>
</evidence>